<feature type="region of interest" description="Disordered" evidence="1">
    <location>
        <begin position="1"/>
        <end position="47"/>
    </location>
</feature>
<dbReference type="RefSeq" id="WP_175476862.1">
    <property type="nucleotide sequence ID" value="NZ_FNKD01000003.1"/>
</dbReference>
<gene>
    <name evidence="2" type="ORF">SAMN05216231_3131</name>
</gene>
<name>A0A1H1F060_9BACI</name>
<evidence type="ECO:0000313" key="2">
    <source>
        <dbReference type="EMBL" id="SDQ94184.1"/>
    </source>
</evidence>
<sequence>MAKGKSKKDFADENKLYNPEAKYYENQGSADTSNKVAGNKQMNRKNK</sequence>
<evidence type="ECO:0000256" key="1">
    <source>
        <dbReference type="SAM" id="MobiDB-lite"/>
    </source>
</evidence>
<protein>
    <submittedName>
        <fullName evidence="2">Uncharacterized protein</fullName>
    </submittedName>
</protein>
<dbReference type="AlphaFoldDB" id="A0A1H1F060"/>
<evidence type="ECO:0000313" key="3">
    <source>
        <dbReference type="Proteomes" id="UP000199444"/>
    </source>
</evidence>
<feature type="compositionally biased region" description="Polar residues" evidence="1">
    <location>
        <begin position="26"/>
        <end position="36"/>
    </location>
</feature>
<proteinExistence type="predicted"/>
<organism evidence="2 3">
    <name type="scientific">Virgibacillus salinus</name>
    <dbReference type="NCBI Taxonomy" id="553311"/>
    <lineage>
        <taxon>Bacteria</taxon>
        <taxon>Bacillati</taxon>
        <taxon>Bacillota</taxon>
        <taxon>Bacilli</taxon>
        <taxon>Bacillales</taxon>
        <taxon>Bacillaceae</taxon>
        <taxon>Virgibacillus</taxon>
    </lineage>
</organism>
<dbReference type="EMBL" id="FNKD01000003">
    <property type="protein sequence ID" value="SDQ94184.1"/>
    <property type="molecule type" value="Genomic_DNA"/>
</dbReference>
<dbReference type="Proteomes" id="UP000199444">
    <property type="component" value="Unassembled WGS sequence"/>
</dbReference>
<accession>A0A1H1F060</accession>
<keyword evidence="3" id="KW-1185">Reference proteome</keyword>
<reference evidence="2 3" key="1">
    <citation type="submission" date="2016-10" db="EMBL/GenBank/DDBJ databases">
        <authorList>
            <person name="de Groot N.N."/>
        </authorList>
    </citation>
    <scope>NUCLEOTIDE SEQUENCE [LARGE SCALE GENOMIC DNA]</scope>
    <source>
        <strain evidence="2 3">CGMCC 1.10449</strain>
    </source>
</reference>